<dbReference type="SUPFAM" id="SSF48726">
    <property type="entry name" value="Immunoglobulin"/>
    <property type="match status" value="1"/>
</dbReference>
<dbReference type="Proteomes" id="UP000234681">
    <property type="component" value="Chromosome 3"/>
</dbReference>
<dbReference type="InterPro" id="IPR013106">
    <property type="entry name" value="Ig_V-set"/>
</dbReference>
<dbReference type="InterPro" id="IPR013783">
    <property type="entry name" value="Ig-like_fold"/>
</dbReference>
<evidence type="ECO:0000256" key="2">
    <source>
        <dbReference type="ARBA" id="ARBA00023130"/>
    </source>
</evidence>
<evidence type="ECO:0000256" key="1">
    <source>
        <dbReference type="ARBA" id="ARBA00022859"/>
    </source>
</evidence>
<feature type="signal peptide" evidence="5">
    <location>
        <begin position="1"/>
        <end position="22"/>
    </location>
</feature>
<keyword evidence="1" id="KW-0391">Immunity</keyword>
<evidence type="ECO:0000259" key="6">
    <source>
        <dbReference type="PROSITE" id="PS50835"/>
    </source>
</evidence>
<dbReference type="Gene3D" id="2.60.40.10">
    <property type="entry name" value="Immunoglobulins"/>
    <property type="match status" value="1"/>
</dbReference>
<dbReference type="FunFam" id="2.60.40.10:FF:000212">
    <property type="entry name" value="Immunoglobulin kappa chain variable 12-38"/>
    <property type="match status" value="1"/>
</dbReference>
<evidence type="ECO:0000313" key="8">
    <source>
        <dbReference type="Proteomes" id="UP000234681"/>
    </source>
</evidence>
<evidence type="ECO:0000313" key="7">
    <source>
        <dbReference type="EMBL" id="EDL91784.1"/>
    </source>
</evidence>
<dbReference type="InterPro" id="IPR036179">
    <property type="entry name" value="Ig-like_dom_sf"/>
</dbReference>
<dbReference type="Pfam" id="PF07686">
    <property type="entry name" value="V-set"/>
    <property type="match status" value="1"/>
</dbReference>
<protein>
    <submittedName>
        <fullName evidence="7">RCG53361</fullName>
    </submittedName>
</protein>
<gene>
    <name evidence="7" type="ORF">rCG_53361</name>
</gene>
<dbReference type="InterPro" id="IPR007110">
    <property type="entry name" value="Ig-like_dom"/>
</dbReference>
<proteinExistence type="predicted"/>
<evidence type="ECO:0000256" key="3">
    <source>
        <dbReference type="ARBA" id="ARBA00023157"/>
    </source>
</evidence>
<keyword evidence="2" id="KW-1064">Adaptive immunity</keyword>
<feature type="non-terminal residue" evidence="7">
    <location>
        <position position="123"/>
    </location>
</feature>
<keyword evidence="4" id="KW-1280">Immunoglobulin</keyword>
<evidence type="ECO:0000256" key="4">
    <source>
        <dbReference type="ARBA" id="ARBA00043265"/>
    </source>
</evidence>
<dbReference type="GO" id="GO:0005576">
    <property type="term" value="C:extracellular region"/>
    <property type="evidence" value="ECO:0007669"/>
    <property type="project" value="UniProtKB-ARBA"/>
</dbReference>
<sequence>MAMNIPVQLLWLLVLLITGVSCDIQMTHATSFLSTSLGDHLTINCRSNKDINKYLAWVQQKPGKAPRMLIHFASTLLPGVPAKFEGSGSGTDFSLTVRNIESQDIAMYYCLQYSEHPSTMIQA</sequence>
<dbReference type="EMBL" id="CH474070">
    <property type="protein sequence ID" value="EDL91784.1"/>
    <property type="molecule type" value="Genomic_DNA"/>
</dbReference>
<reference evidence="8" key="1">
    <citation type="submission" date="2005-09" db="EMBL/GenBank/DDBJ databases">
        <authorList>
            <person name="Mural R.J."/>
            <person name="Li P.W."/>
            <person name="Adams M.D."/>
            <person name="Amanatides P.G."/>
            <person name="Baden-Tillson H."/>
            <person name="Barnstead M."/>
            <person name="Chin S.H."/>
            <person name="Dew I."/>
            <person name="Evans C.A."/>
            <person name="Ferriera S."/>
            <person name="Flanigan M."/>
            <person name="Fosler C."/>
            <person name="Glodek A."/>
            <person name="Gu Z."/>
            <person name="Holt R.A."/>
            <person name="Jennings D."/>
            <person name="Kraft C.L."/>
            <person name="Lu F."/>
            <person name="Nguyen T."/>
            <person name="Nusskern D.R."/>
            <person name="Pfannkoch C.M."/>
            <person name="Sitter C."/>
            <person name="Sutton G.G."/>
            <person name="Venter J.C."/>
            <person name="Wang Z."/>
            <person name="Woodage T."/>
            <person name="Zheng X.H."/>
            <person name="Zhong F."/>
        </authorList>
    </citation>
    <scope>NUCLEOTIDE SEQUENCE [LARGE SCALE GENOMIC DNA]</scope>
    <source>
        <strain>BN</strain>
        <strain evidence="8">Sprague-Dawley</strain>
    </source>
</reference>
<dbReference type="SMART" id="SM00406">
    <property type="entry name" value="IGv"/>
    <property type="match status" value="1"/>
</dbReference>
<name>A6KN03_RAT</name>
<dbReference type="GO" id="GO:0019814">
    <property type="term" value="C:immunoglobulin complex"/>
    <property type="evidence" value="ECO:0007669"/>
    <property type="project" value="UniProtKB-KW"/>
</dbReference>
<dbReference type="GO" id="GO:0005886">
    <property type="term" value="C:plasma membrane"/>
    <property type="evidence" value="ECO:0007669"/>
    <property type="project" value="UniProtKB-ARBA"/>
</dbReference>
<dbReference type="InterPro" id="IPR050150">
    <property type="entry name" value="IgV_Light_Chain"/>
</dbReference>
<dbReference type="PANTHER" id="PTHR23267">
    <property type="entry name" value="IMMUNOGLOBULIN LIGHT CHAIN"/>
    <property type="match status" value="1"/>
</dbReference>
<evidence type="ECO:0000256" key="5">
    <source>
        <dbReference type="SAM" id="SignalP"/>
    </source>
</evidence>
<organism evidence="7 8">
    <name type="scientific">Rattus norvegicus</name>
    <name type="common">Rat</name>
    <dbReference type="NCBI Taxonomy" id="10116"/>
    <lineage>
        <taxon>Eukaryota</taxon>
        <taxon>Metazoa</taxon>
        <taxon>Chordata</taxon>
        <taxon>Craniata</taxon>
        <taxon>Vertebrata</taxon>
        <taxon>Euteleostomi</taxon>
        <taxon>Mammalia</taxon>
        <taxon>Eutheria</taxon>
        <taxon>Euarchontoglires</taxon>
        <taxon>Glires</taxon>
        <taxon>Rodentia</taxon>
        <taxon>Myomorpha</taxon>
        <taxon>Muroidea</taxon>
        <taxon>Muridae</taxon>
        <taxon>Murinae</taxon>
        <taxon>Rattus</taxon>
    </lineage>
</organism>
<feature type="chain" id="PRO_5039931746" evidence="5">
    <location>
        <begin position="23"/>
        <end position="123"/>
    </location>
</feature>
<dbReference type="AlphaFoldDB" id="A6KN03"/>
<dbReference type="GO" id="GO:0002250">
    <property type="term" value="P:adaptive immune response"/>
    <property type="evidence" value="ECO:0007669"/>
    <property type="project" value="UniProtKB-KW"/>
</dbReference>
<dbReference type="PROSITE" id="PS50835">
    <property type="entry name" value="IG_LIKE"/>
    <property type="match status" value="1"/>
</dbReference>
<keyword evidence="3" id="KW-1015">Disulfide bond</keyword>
<accession>A6KN03</accession>
<keyword evidence="5" id="KW-0732">Signal</keyword>
<feature type="domain" description="Ig-like" evidence="6">
    <location>
        <begin position="38"/>
        <end position="110"/>
    </location>
</feature>